<dbReference type="Pfam" id="PF09723">
    <property type="entry name" value="Zn_ribbon_8"/>
    <property type="match status" value="1"/>
</dbReference>
<proteinExistence type="predicted"/>
<gene>
    <name evidence="2" type="ORF">J2X19_000402</name>
</gene>
<reference evidence="2 3" key="1">
    <citation type="submission" date="2023-07" db="EMBL/GenBank/DDBJ databases">
        <title>Sorghum-associated microbial communities from plants grown in Nebraska, USA.</title>
        <authorList>
            <person name="Schachtman D."/>
        </authorList>
    </citation>
    <scope>NUCLEOTIDE SEQUENCE [LARGE SCALE GENOMIC DNA]</scope>
    <source>
        <strain evidence="2 3">BE313</strain>
    </source>
</reference>
<dbReference type="NCBIfam" id="TIGR02605">
    <property type="entry name" value="CxxC_CxxC_SSSS"/>
    <property type="match status" value="1"/>
</dbReference>
<dbReference type="RefSeq" id="WP_310370175.1">
    <property type="nucleotide sequence ID" value="NZ_JAVDXT010000001.1"/>
</dbReference>
<evidence type="ECO:0000313" key="2">
    <source>
        <dbReference type="EMBL" id="MDR7375744.1"/>
    </source>
</evidence>
<dbReference type="InterPro" id="IPR013429">
    <property type="entry name" value="Regulatory_FmdB_Zinc_ribbon"/>
</dbReference>
<comment type="caution">
    <text evidence="2">The sequence shown here is derived from an EMBL/GenBank/DDBJ whole genome shotgun (WGS) entry which is preliminary data.</text>
</comment>
<protein>
    <submittedName>
        <fullName evidence="2">FmdB family regulatory protein</fullName>
    </submittedName>
</protein>
<sequence>MPTYDYDCTACGSFEAFRSLGQRNEPLDCPGCGLAAARLMTLSAEPRRAGSAHAQSVENNYKRLSHRAGCACC</sequence>
<name>A0ABU2C329_9BURK</name>
<keyword evidence="3" id="KW-1185">Reference proteome</keyword>
<evidence type="ECO:0000313" key="3">
    <source>
        <dbReference type="Proteomes" id="UP001180487"/>
    </source>
</evidence>
<feature type="domain" description="Putative regulatory protein FmdB zinc ribbon" evidence="1">
    <location>
        <begin position="1"/>
        <end position="41"/>
    </location>
</feature>
<dbReference type="SMART" id="SM00834">
    <property type="entry name" value="CxxC_CXXC_SSSS"/>
    <property type="match status" value="1"/>
</dbReference>
<accession>A0ABU2C329</accession>
<organism evidence="2 3">
    <name type="scientific">Rhodoferax ferrireducens</name>
    <dbReference type="NCBI Taxonomy" id="192843"/>
    <lineage>
        <taxon>Bacteria</taxon>
        <taxon>Pseudomonadati</taxon>
        <taxon>Pseudomonadota</taxon>
        <taxon>Betaproteobacteria</taxon>
        <taxon>Burkholderiales</taxon>
        <taxon>Comamonadaceae</taxon>
        <taxon>Rhodoferax</taxon>
    </lineage>
</organism>
<evidence type="ECO:0000259" key="1">
    <source>
        <dbReference type="SMART" id="SM00834"/>
    </source>
</evidence>
<dbReference type="EMBL" id="JAVDXT010000001">
    <property type="protein sequence ID" value="MDR7375744.1"/>
    <property type="molecule type" value="Genomic_DNA"/>
</dbReference>
<dbReference type="Proteomes" id="UP001180487">
    <property type="component" value="Unassembled WGS sequence"/>
</dbReference>